<dbReference type="InterPro" id="IPR011527">
    <property type="entry name" value="ABC1_TM_dom"/>
</dbReference>
<feature type="domain" description="ABC transmembrane type-1" evidence="11">
    <location>
        <begin position="98"/>
        <end position="365"/>
    </location>
</feature>
<feature type="transmembrane region" description="Helical" evidence="9">
    <location>
        <begin position="953"/>
        <end position="975"/>
    </location>
</feature>
<dbReference type="SMART" id="SM00382">
    <property type="entry name" value="AAA"/>
    <property type="match status" value="2"/>
</dbReference>
<feature type="transmembrane region" description="Helical" evidence="9">
    <location>
        <begin position="870"/>
        <end position="888"/>
    </location>
</feature>
<dbReference type="PANTHER" id="PTHR24223">
    <property type="entry name" value="ATP-BINDING CASSETTE SUB-FAMILY C"/>
    <property type="match status" value="1"/>
</dbReference>
<feature type="transmembrane region" description="Helical" evidence="9">
    <location>
        <begin position="210"/>
        <end position="230"/>
    </location>
</feature>
<dbReference type="PROSITE" id="PS50929">
    <property type="entry name" value="ABC_TM1F"/>
    <property type="match status" value="2"/>
</dbReference>
<feature type="region of interest" description="Disordered" evidence="8">
    <location>
        <begin position="1023"/>
        <end position="1043"/>
    </location>
</feature>
<feature type="transmembrane region" description="Helical" evidence="9">
    <location>
        <begin position="312"/>
        <end position="330"/>
    </location>
</feature>
<dbReference type="CDD" id="cd03250">
    <property type="entry name" value="ABCC_MRP_domain1"/>
    <property type="match status" value="1"/>
</dbReference>
<feature type="compositionally biased region" description="Basic and acidic residues" evidence="8">
    <location>
        <begin position="1027"/>
        <end position="1043"/>
    </location>
</feature>
<feature type="transmembrane region" description="Helical" evidence="9">
    <location>
        <begin position="702"/>
        <end position="723"/>
    </location>
</feature>
<dbReference type="Pfam" id="PF00005">
    <property type="entry name" value="ABC_tran"/>
    <property type="match status" value="2"/>
</dbReference>
<gene>
    <name evidence="12" type="ORF">CHIRRI_LOCUS3796</name>
</gene>
<keyword evidence="4" id="KW-0547">Nucleotide-binding</keyword>
<dbReference type="OrthoDB" id="6500128at2759"/>
<dbReference type="Pfam" id="PF00664">
    <property type="entry name" value="ABC_membrane"/>
    <property type="match status" value="2"/>
</dbReference>
<evidence type="ECO:0000256" key="8">
    <source>
        <dbReference type="SAM" id="MobiDB-lite"/>
    </source>
</evidence>
<dbReference type="SUPFAM" id="SSF90123">
    <property type="entry name" value="ABC transporter transmembrane region"/>
    <property type="match status" value="2"/>
</dbReference>
<evidence type="ECO:0000256" key="3">
    <source>
        <dbReference type="ARBA" id="ARBA00022692"/>
    </source>
</evidence>
<evidence type="ECO:0000259" key="11">
    <source>
        <dbReference type="PROSITE" id="PS50929"/>
    </source>
</evidence>
<dbReference type="FunFam" id="1.20.1560.10:FF:000026">
    <property type="entry name" value="Multidrug resistance-associated protein lethal(2)03659"/>
    <property type="match status" value="1"/>
</dbReference>
<comment type="subcellular location">
    <subcellularLocation>
        <location evidence="1">Membrane</location>
        <topology evidence="1">Multi-pass membrane protein</topology>
    </subcellularLocation>
</comment>
<accession>A0A9N9WR24</accession>
<dbReference type="CDD" id="cd03244">
    <property type="entry name" value="ABCC_MRP_domain2"/>
    <property type="match status" value="1"/>
</dbReference>
<dbReference type="CDD" id="cd18579">
    <property type="entry name" value="ABC_6TM_ABCC_D1"/>
    <property type="match status" value="1"/>
</dbReference>
<evidence type="ECO:0000259" key="10">
    <source>
        <dbReference type="PROSITE" id="PS50893"/>
    </source>
</evidence>
<feature type="compositionally biased region" description="Basic and acidic residues" evidence="8">
    <location>
        <begin position="662"/>
        <end position="681"/>
    </location>
</feature>
<dbReference type="PANTHER" id="PTHR24223:SF448">
    <property type="entry name" value="FI20146P1-RELATED"/>
    <property type="match status" value="1"/>
</dbReference>
<keyword evidence="7 9" id="KW-0472">Membrane</keyword>
<dbReference type="FunFam" id="1.20.1560.10:FF:000014">
    <property type="entry name" value="Multidrug resistance-associated protein member 4"/>
    <property type="match status" value="1"/>
</dbReference>
<reference evidence="12" key="1">
    <citation type="submission" date="2022-01" db="EMBL/GenBank/DDBJ databases">
        <authorList>
            <person name="King R."/>
        </authorList>
    </citation>
    <scope>NUCLEOTIDE SEQUENCE</scope>
</reference>
<name>A0A9N9WR24_9DIPT</name>
<dbReference type="Proteomes" id="UP001153620">
    <property type="component" value="Chromosome 1"/>
</dbReference>
<evidence type="ECO:0000313" key="12">
    <source>
        <dbReference type="EMBL" id="CAG9800858.1"/>
    </source>
</evidence>
<dbReference type="Gene3D" id="1.20.1560.10">
    <property type="entry name" value="ABC transporter type 1, transmembrane domain"/>
    <property type="match status" value="2"/>
</dbReference>
<feature type="region of interest" description="Disordered" evidence="8">
    <location>
        <begin position="659"/>
        <end position="681"/>
    </location>
</feature>
<keyword evidence="3 9" id="KW-0812">Transmembrane</keyword>
<dbReference type="FunFam" id="3.40.50.300:FF:000163">
    <property type="entry name" value="Multidrug resistance-associated protein member 4"/>
    <property type="match status" value="1"/>
</dbReference>
<dbReference type="GO" id="GO:0005524">
    <property type="term" value="F:ATP binding"/>
    <property type="evidence" value="ECO:0007669"/>
    <property type="project" value="UniProtKB-KW"/>
</dbReference>
<dbReference type="InterPro" id="IPR027417">
    <property type="entry name" value="P-loop_NTPase"/>
</dbReference>
<evidence type="ECO:0000256" key="9">
    <source>
        <dbReference type="SAM" id="Phobius"/>
    </source>
</evidence>
<protein>
    <submittedName>
        <fullName evidence="12">Uncharacterized protein</fullName>
    </submittedName>
</protein>
<evidence type="ECO:0000256" key="2">
    <source>
        <dbReference type="ARBA" id="ARBA00022448"/>
    </source>
</evidence>
<dbReference type="PROSITE" id="PS00211">
    <property type="entry name" value="ABC_TRANSPORTER_1"/>
    <property type="match status" value="2"/>
</dbReference>
<dbReference type="InterPro" id="IPR036640">
    <property type="entry name" value="ABC1_TM_sf"/>
</dbReference>
<dbReference type="Gene3D" id="3.40.50.300">
    <property type="entry name" value="P-loop containing nucleotide triphosphate hydrolases"/>
    <property type="match status" value="2"/>
</dbReference>
<dbReference type="GO" id="GO:0016887">
    <property type="term" value="F:ATP hydrolysis activity"/>
    <property type="evidence" value="ECO:0007669"/>
    <property type="project" value="InterPro"/>
</dbReference>
<reference evidence="12" key="2">
    <citation type="submission" date="2022-10" db="EMBL/GenBank/DDBJ databases">
        <authorList>
            <consortium name="ENA_rothamsted_submissions"/>
            <consortium name="culmorum"/>
            <person name="King R."/>
        </authorList>
    </citation>
    <scope>NUCLEOTIDE SEQUENCE</scope>
</reference>
<dbReference type="InterPro" id="IPR017871">
    <property type="entry name" value="ABC_transporter-like_CS"/>
</dbReference>
<evidence type="ECO:0000256" key="7">
    <source>
        <dbReference type="ARBA" id="ARBA00023136"/>
    </source>
</evidence>
<evidence type="ECO:0000256" key="6">
    <source>
        <dbReference type="ARBA" id="ARBA00022989"/>
    </source>
</evidence>
<feature type="transmembrane region" description="Helical" evidence="9">
    <location>
        <begin position="842"/>
        <end position="864"/>
    </location>
</feature>
<keyword evidence="6 9" id="KW-1133">Transmembrane helix</keyword>
<organism evidence="12 13">
    <name type="scientific">Chironomus riparius</name>
    <dbReference type="NCBI Taxonomy" id="315576"/>
    <lineage>
        <taxon>Eukaryota</taxon>
        <taxon>Metazoa</taxon>
        <taxon>Ecdysozoa</taxon>
        <taxon>Arthropoda</taxon>
        <taxon>Hexapoda</taxon>
        <taxon>Insecta</taxon>
        <taxon>Pterygota</taxon>
        <taxon>Neoptera</taxon>
        <taxon>Endopterygota</taxon>
        <taxon>Diptera</taxon>
        <taxon>Nematocera</taxon>
        <taxon>Chironomoidea</taxon>
        <taxon>Chironomidae</taxon>
        <taxon>Chironominae</taxon>
        <taxon>Chironomus</taxon>
    </lineage>
</organism>
<dbReference type="GO" id="GO:0016020">
    <property type="term" value="C:membrane"/>
    <property type="evidence" value="ECO:0007669"/>
    <property type="project" value="UniProtKB-SubCell"/>
</dbReference>
<dbReference type="InterPro" id="IPR050173">
    <property type="entry name" value="ABC_transporter_C-like"/>
</dbReference>
<evidence type="ECO:0000313" key="13">
    <source>
        <dbReference type="Proteomes" id="UP001153620"/>
    </source>
</evidence>
<dbReference type="PROSITE" id="PS50893">
    <property type="entry name" value="ABC_TRANSPORTER_2"/>
    <property type="match status" value="2"/>
</dbReference>
<feature type="transmembrane region" description="Helical" evidence="9">
    <location>
        <begin position="771"/>
        <end position="793"/>
    </location>
</feature>
<evidence type="ECO:0000256" key="5">
    <source>
        <dbReference type="ARBA" id="ARBA00022840"/>
    </source>
</evidence>
<evidence type="ECO:0000256" key="1">
    <source>
        <dbReference type="ARBA" id="ARBA00004141"/>
    </source>
</evidence>
<dbReference type="GO" id="GO:0140359">
    <property type="term" value="F:ABC-type transporter activity"/>
    <property type="evidence" value="ECO:0007669"/>
    <property type="project" value="InterPro"/>
</dbReference>
<keyword evidence="5" id="KW-0067">ATP-binding</keyword>
<dbReference type="FunFam" id="3.40.50.300:FF:000482">
    <property type="entry name" value="Multidrug resistance-associated protein member 4"/>
    <property type="match status" value="1"/>
</dbReference>
<keyword evidence="2" id="KW-0813">Transport</keyword>
<feature type="transmembrane region" description="Helical" evidence="9">
    <location>
        <begin position="336"/>
        <end position="358"/>
    </location>
</feature>
<dbReference type="InterPro" id="IPR003439">
    <property type="entry name" value="ABC_transporter-like_ATP-bd"/>
</dbReference>
<feature type="transmembrane region" description="Helical" evidence="9">
    <location>
        <begin position="236"/>
        <end position="254"/>
    </location>
</feature>
<dbReference type="InterPro" id="IPR044746">
    <property type="entry name" value="ABCC_6TM_D1"/>
</dbReference>
<dbReference type="SUPFAM" id="SSF52540">
    <property type="entry name" value="P-loop containing nucleoside triphosphate hydrolases"/>
    <property type="match status" value="2"/>
</dbReference>
<dbReference type="InterPro" id="IPR003593">
    <property type="entry name" value="AAA+_ATPase"/>
</dbReference>
<sequence>MESLTKRKQLQRCPRENANILSYLTFTWAFPMFLRGRKQAINDENLFKPLDEQVASKLSSDIELSWKKEKRKCQKKNNVPWIVNALADVFGWEVVAQGLLLLFIECGIKILPPIFLSQIIKYHENSDQNSKSLMYWSTFAITICIFLNVIIMHAFSLSNLNLGLKMRTAVSALIFNKCLKLSKTALGSISLGKIVNMLSSDVGRFDSTAFAIHYIWVGPIQIVLVTALIYNEIGVSAFGGVILLLLMIPLQLFLGKTTAKLRMKTATRTDRRIKLMNEIIQGIHVIKMYAWEKPMRAVVAATRLKEIHMIRFVSWIKGITLSLMVFSSRISIFTSLIMYVLLQNVLTAQKAFVVTAYYNVLRQTMVIMYPLAINNIAECHVAVKRIESLLFINDEEDSNLNRIDTGTKTTVLIENVSAKWNRESDDFTLSGINLNFKAPSVNTFIGKVGSGKSSVLQTILGELPITKGKIEVNGKVSYAAQETWLFLGSVRQNILFGLPMDKIRYREIVKVCSLTRDFEIWPEGDKTIVGERGMSLSGGQKARINLARAIYRQADIYLLDDPLSALDSHVGRHLFDNCIKNFLKDKLVILVTHQLQYLERVDQIILLEDGKTQAIGTYENLKNSGLDFTNLLPEQENTKNDDSECGDIPENKRLFQKQESTFSKKSDQGDEKEDKKNMDMKEKRAEGSIEWKVYGKYFQATGGYVIITFIMSFFALAQVIASISDYFLSYWVSKESSRNIQIDTAINKTTLAQTLVSSIIGTGDYDRNIDIYIYSGLIITTVLLTLGRSFLFFNVAMRASRQLHDAMYSGITRATMFFFHNNPSGRILNRFSKDMGQIDETLPMTMIDFFQLIFSLLGTIGVLIAVNQYYLIPTFILFTIFYMIRKVYIKLSLDIKRLNSTTSSSVFSYLSETLNGLSTIRAFKTENNMKEEFYQHMDINTSSHYIWLAMTRAFAFVLDICCFVYIAIVIISFLFTENSDSGHVGLAITQALGLTGIVQLGMRQSALLENMMTAVERVVEYQSVDPEPPHESPENKKPPKDWPKSGVIKFDKLSLSYYPSMEDKVLKDLEFEIRANEKIGIVGRTGAGKSSIINALFRLSYLDGSIYIDLRETQEMGLHDLRSKISIIPQEPVLFSGTMRYNLDPFDEYNDDKLWMALEEVKLKELIKEMPSGLNTKITEGGTNFSVGQRQLVCLARAILRENKILVMDEATANVDPQTDGLIQKTIRLKFAECTVLTIAHRLNTVIDSDRILVMDAGRCVEFGTPRELLSKINEPRIFYNLLKETGRTNFEHLCQTTHESFYQKSKNI</sequence>
<evidence type="ECO:0000256" key="4">
    <source>
        <dbReference type="ARBA" id="ARBA00022741"/>
    </source>
</evidence>
<feature type="domain" description="ABC transmembrane type-1" evidence="11">
    <location>
        <begin position="751"/>
        <end position="1010"/>
    </location>
</feature>
<feature type="transmembrane region" description="Helical" evidence="9">
    <location>
        <begin position="133"/>
        <end position="157"/>
    </location>
</feature>
<dbReference type="EMBL" id="OU895877">
    <property type="protein sequence ID" value="CAG9800858.1"/>
    <property type="molecule type" value="Genomic_DNA"/>
</dbReference>
<keyword evidence="13" id="KW-1185">Reference proteome</keyword>
<proteinExistence type="predicted"/>
<feature type="domain" description="ABC transporter" evidence="10">
    <location>
        <begin position="1048"/>
        <end position="1282"/>
    </location>
</feature>
<feature type="domain" description="ABC transporter" evidence="10">
    <location>
        <begin position="411"/>
        <end position="634"/>
    </location>
</feature>